<feature type="compositionally biased region" description="Polar residues" evidence="1">
    <location>
        <begin position="76"/>
        <end position="86"/>
    </location>
</feature>
<sequence>MAEDLRSSSFRENRANTSAAMRSEQVDGLFDPRCARTMEPIFPMKEADWSQYVSTTNNERDRGIPHDRIHGYGFASNASNSENEQVPQRYREASDSEWDSCDVRKDSCVLGSGRMGSGSNFSRHARQTLFCDNRAPETAYEPGTSTEDQTSQDHLYQNRGQSSNQRNGVEAKPNGIFSTDERRSKTSRHSNRRNSAAEKIMERPSRLRRQNLSRTDFEMICTVVFDSDAEGETGDCENGTGTSKDGPCISDPEENYVQIRPTSIASLSIDKFVNENREDMLFDRIPRVGEKDYVDSLLHKNVKKFLSQNRLSSGALSVVVDLFEFPPQLTARLATRLLRPVIIDGGAVASCFDKEYSVHWGKTDPTVLVWASCKVLPMKPICLTVAMFLLRGHKVTVLLPRYYRDAAVGGVRNKVDDVEALKILQNLQIVKFVEPNGVCSVMDAIRKEVDKVDALLISSGSFDVREEWLKKPMLPFSQNQQQQTLPSAFTKASKRMLTPTFYGRNRDMTMSFGFHTKEGGTWRIVAEEQMCYYEPHMDSGSNIDDEGRLCQQLLFEDQVHLLVALKDLFEWPALYRRGISAVLRLDHLATSTH</sequence>
<keyword evidence="4" id="KW-1185">Reference proteome</keyword>
<feature type="region of interest" description="Disordered" evidence="1">
    <location>
        <begin position="1"/>
        <end position="24"/>
    </location>
</feature>
<evidence type="ECO:0000313" key="4">
    <source>
        <dbReference type="Proteomes" id="UP001303046"/>
    </source>
</evidence>
<organism evidence="3 4">
    <name type="scientific">Necator americanus</name>
    <name type="common">Human hookworm</name>
    <dbReference type="NCBI Taxonomy" id="51031"/>
    <lineage>
        <taxon>Eukaryota</taxon>
        <taxon>Metazoa</taxon>
        <taxon>Ecdysozoa</taxon>
        <taxon>Nematoda</taxon>
        <taxon>Chromadorea</taxon>
        <taxon>Rhabditida</taxon>
        <taxon>Rhabditina</taxon>
        <taxon>Rhabditomorpha</taxon>
        <taxon>Strongyloidea</taxon>
        <taxon>Ancylostomatidae</taxon>
        <taxon>Bunostominae</taxon>
        <taxon>Necator</taxon>
    </lineage>
</organism>
<evidence type="ECO:0000313" key="3">
    <source>
        <dbReference type="EMBL" id="KAK6737352.1"/>
    </source>
</evidence>
<evidence type="ECO:0000256" key="1">
    <source>
        <dbReference type="SAM" id="MobiDB-lite"/>
    </source>
</evidence>
<feature type="compositionally biased region" description="Basic and acidic residues" evidence="1">
    <location>
        <begin position="1"/>
        <end position="14"/>
    </location>
</feature>
<feature type="region of interest" description="Disordered" evidence="1">
    <location>
        <begin position="136"/>
        <end position="211"/>
    </location>
</feature>
<dbReference type="Pfam" id="PF14626">
    <property type="entry name" value="RNase_Zc3h12a_2"/>
    <property type="match status" value="1"/>
</dbReference>
<gene>
    <name evidence="3" type="primary">Necator_chrII.g7616</name>
    <name evidence="3" type="ORF">RB195_019822</name>
</gene>
<feature type="compositionally biased region" description="Basic and acidic residues" evidence="1">
    <location>
        <begin position="195"/>
        <end position="205"/>
    </location>
</feature>
<feature type="domain" description="Zc3h12a-like Ribonuclease NYN" evidence="2">
    <location>
        <begin position="376"/>
        <end position="465"/>
    </location>
</feature>
<evidence type="ECO:0000259" key="2">
    <source>
        <dbReference type="Pfam" id="PF14626"/>
    </source>
</evidence>
<proteinExistence type="predicted"/>
<protein>
    <recommendedName>
        <fullName evidence="2">Zc3h12a-like Ribonuclease NYN domain-containing protein</fullName>
    </recommendedName>
</protein>
<dbReference type="EMBL" id="JAVFWL010000002">
    <property type="protein sequence ID" value="KAK6737352.1"/>
    <property type="molecule type" value="Genomic_DNA"/>
</dbReference>
<reference evidence="3 4" key="1">
    <citation type="submission" date="2023-08" db="EMBL/GenBank/DDBJ databases">
        <title>A Necator americanus chromosomal reference genome.</title>
        <authorList>
            <person name="Ilik V."/>
            <person name="Petrzelkova K.J."/>
            <person name="Pardy F."/>
            <person name="Fuh T."/>
            <person name="Niatou-Singa F.S."/>
            <person name="Gouil Q."/>
            <person name="Baker L."/>
            <person name="Ritchie M.E."/>
            <person name="Jex A.R."/>
            <person name="Gazzola D."/>
            <person name="Li H."/>
            <person name="Toshio Fujiwara R."/>
            <person name="Zhan B."/>
            <person name="Aroian R.V."/>
            <person name="Pafco B."/>
            <person name="Schwarz E.M."/>
        </authorList>
    </citation>
    <scope>NUCLEOTIDE SEQUENCE [LARGE SCALE GENOMIC DNA]</scope>
    <source>
        <strain evidence="3 4">Aroian</strain>
        <tissue evidence="3">Whole animal</tissue>
    </source>
</reference>
<dbReference type="Proteomes" id="UP001303046">
    <property type="component" value="Unassembled WGS sequence"/>
</dbReference>
<feature type="compositionally biased region" description="Polar residues" evidence="1">
    <location>
        <begin position="143"/>
        <end position="167"/>
    </location>
</feature>
<name>A0ABR1CHW6_NECAM</name>
<feature type="compositionally biased region" description="Basic and acidic residues" evidence="1">
    <location>
        <begin position="58"/>
        <end position="70"/>
    </location>
</feature>
<dbReference type="InterPro" id="IPR028079">
    <property type="entry name" value="RNase_Zc3h12a_2"/>
</dbReference>
<feature type="region of interest" description="Disordered" evidence="1">
    <location>
        <begin position="57"/>
        <end position="97"/>
    </location>
</feature>
<comment type="caution">
    <text evidence="3">The sequence shown here is derived from an EMBL/GenBank/DDBJ whole genome shotgun (WGS) entry which is preliminary data.</text>
</comment>
<accession>A0ABR1CHW6</accession>
<dbReference type="Gene3D" id="3.40.50.11980">
    <property type="match status" value="1"/>
</dbReference>